<proteinExistence type="predicted"/>
<dbReference type="Proteomes" id="UP001623348">
    <property type="component" value="Unassembled WGS sequence"/>
</dbReference>
<comment type="caution">
    <text evidence="2">The sequence shown here is derived from an EMBL/GenBank/DDBJ whole genome shotgun (WGS) entry which is preliminary data.</text>
</comment>
<protein>
    <submittedName>
        <fullName evidence="2">Coiled-coil domain-containing protein 183</fullName>
    </submittedName>
</protein>
<feature type="coiled-coil region" evidence="1">
    <location>
        <begin position="56"/>
        <end position="112"/>
    </location>
</feature>
<evidence type="ECO:0000256" key="1">
    <source>
        <dbReference type="SAM" id="Coils"/>
    </source>
</evidence>
<dbReference type="InterPro" id="IPR043247">
    <property type="entry name" value="CCDC183"/>
</dbReference>
<dbReference type="PANTHER" id="PTHR47115:SF1">
    <property type="entry name" value="COILED-COIL DOMAIN-CONTAINING PROTEIN 183"/>
    <property type="match status" value="1"/>
</dbReference>
<sequence>MAKQEVCGVLQLEVSQQRFHGQRELGCIRGHGPATAPPGSRATMAAVGLEGRGGSASTAQGRKAQLSQRAQELRAMLTLQEQGRKVFAQCCEEKLRQKRELLTRLREAVQEDVHALGSIQAVPHSKFTMSVACGAQRHMGMDLAGKTVEVALEKLRAEIHERRKTCDMLLYWLRQRSQTRDELQRRLQQLQDAERDAKRQQAQVQAIHQLENNREKMLTKIHAGQKVTAQYLVVRDALRKELAHLPPHLDLLCGIAELYPGELKDMELLASRALRAADVAKEDMAEMKTQFLAESKRRYRSLAAQEVPVDRLWLKEASERQPRAQARSELTMDFPSLQSQDPVVDTKLEAAKAQMEREAWLTEKMEKAKAAVQRSCLWDIAGRLLAQQKSLVDLGQCVKEREEKKQALKETLKELELKQAELKFGQPPNTPRMLEEDLRVRLQQEEAQLEQARAQALRNEELLLQFANGIDNLLVRLHAITVPDQDNSVKPQGVVEKLQFCEQKLRYLTQRVADLAPDSYSPDENNEVRDLLEKATANDAQNLKISLDDVSSRVQDPSDFADEDHGLVPSREEIKKQGLLLLESKKKSSRER</sequence>
<dbReference type="AlphaFoldDB" id="A0ABC9XJW1"/>
<name>A0ABC9XJW1_GRUJA</name>
<organism evidence="2 3">
    <name type="scientific">Grus japonensis</name>
    <name type="common">Japanese crane</name>
    <name type="synonym">Red-crowned crane</name>
    <dbReference type="NCBI Taxonomy" id="30415"/>
    <lineage>
        <taxon>Eukaryota</taxon>
        <taxon>Metazoa</taxon>
        <taxon>Chordata</taxon>
        <taxon>Craniata</taxon>
        <taxon>Vertebrata</taxon>
        <taxon>Euteleostomi</taxon>
        <taxon>Archelosauria</taxon>
        <taxon>Archosauria</taxon>
        <taxon>Dinosauria</taxon>
        <taxon>Saurischia</taxon>
        <taxon>Theropoda</taxon>
        <taxon>Coelurosauria</taxon>
        <taxon>Aves</taxon>
        <taxon>Neognathae</taxon>
        <taxon>Neoaves</taxon>
        <taxon>Gruiformes</taxon>
        <taxon>Gruidae</taxon>
        <taxon>Grus</taxon>
    </lineage>
</organism>
<feature type="coiled-coil region" evidence="1">
    <location>
        <begin position="398"/>
        <end position="462"/>
    </location>
</feature>
<reference evidence="2 3" key="1">
    <citation type="submission" date="2024-06" db="EMBL/GenBank/DDBJ databases">
        <title>The draft genome of Grus japonensis, version 3.</title>
        <authorList>
            <person name="Nabeshima K."/>
            <person name="Suzuki S."/>
            <person name="Onuma M."/>
        </authorList>
    </citation>
    <scope>NUCLEOTIDE SEQUENCE [LARGE SCALE GENOMIC DNA]</scope>
    <source>
        <strain evidence="2 3">451A</strain>
    </source>
</reference>
<feature type="coiled-coil region" evidence="1">
    <location>
        <begin position="173"/>
        <end position="210"/>
    </location>
</feature>
<accession>A0ABC9XJW1</accession>
<dbReference type="PANTHER" id="PTHR47115">
    <property type="entry name" value="COILED-COIL DOMAIN-CONTAINING PROTEIN 183"/>
    <property type="match status" value="1"/>
</dbReference>
<evidence type="ECO:0000313" key="2">
    <source>
        <dbReference type="EMBL" id="GAB0197975.1"/>
    </source>
</evidence>
<evidence type="ECO:0000313" key="3">
    <source>
        <dbReference type="Proteomes" id="UP001623348"/>
    </source>
</evidence>
<keyword evidence="1" id="KW-0175">Coiled coil</keyword>
<gene>
    <name evidence="2" type="ORF">GRJ2_002262900</name>
</gene>
<keyword evidence="3" id="KW-1185">Reference proteome</keyword>
<dbReference type="EMBL" id="BAAFJT010000019">
    <property type="protein sequence ID" value="GAB0197975.1"/>
    <property type="molecule type" value="Genomic_DNA"/>
</dbReference>